<comment type="function">
    <text evidence="1 10">Produces ATP from ADP in the presence of a proton gradient across the membrane. The gamma chain is believed to be important in regulating ATPase activity and the flow of protons through the CF(0) complex.</text>
</comment>
<dbReference type="GO" id="GO:0042777">
    <property type="term" value="P:proton motive force-driven plasma membrane ATP synthesis"/>
    <property type="evidence" value="ECO:0007669"/>
    <property type="project" value="UniProtKB-UniRule"/>
</dbReference>
<dbReference type="CDD" id="cd12151">
    <property type="entry name" value="F1-ATPase_gamma"/>
    <property type="match status" value="1"/>
</dbReference>
<evidence type="ECO:0000313" key="11">
    <source>
        <dbReference type="EMBL" id="MBZ0160366.1"/>
    </source>
</evidence>
<dbReference type="PRINTS" id="PR00126">
    <property type="entry name" value="ATPASEGAMMA"/>
</dbReference>
<keyword evidence="7 10" id="KW-0472">Membrane</keyword>
<keyword evidence="4 10" id="KW-0813">Transport</keyword>
<accession>A0AAJ1EJS5</accession>
<dbReference type="NCBIfam" id="TIGR01146">
    <property type="entry name" value="ATPsyn_F1gamma"/>
    <property type="match status" value="1"/>
</dbReference>
<keyword evidence="10" id="KW-1003">Cell membrane</keyword>
<evidence type="ECO:0000256" key="10">
    <source>
        <dbReference type="HAMAP-Rule" id="MF_00815"/>
    </source>
</evidence>
<comment type="caution">
    <text evidence="11">The sequence shown here is derived from an EMBL/GenBank/DDBJ whole genome shotgun (WGS) entry which is preliminary data.</text>
</comment>
<protein>
    <recommendedName>
        <fullName evidence="10">ATP synthase gamma chain</fullName>
    </recommendedName>
    <alternativeName>
        <fullName evidence="10">ATP synthase F1 sector gamma subunit</fullName>
    </alternativeName>
    <alternativeName>
        <fullName evidence="10">F-ATPase gamma subunit</fullName>
    </alternativeName>
</protein>
<evidence type="ECO:0000256" key="7">
    <source>
        <dbReference type="ARBA" id="ARBA00023136"/>
    </source>
</evidence>
<evidence type="ECO:0000256" key="9">
    <source>
        <dbReference type="ARBA" id="ARBA00023310"/>
    </source>
</evidence>
<gene>
    <name evidence="10 11" type="primary">atpG</name>
    <name evidence="11" type="ORF">K8G79_09555</name>
</gene>
<evidence type="ECO:0000256" key="5">
    <source>
        <dbReference type="ARBA" id="ARBA00022781"/>
    </source>
</evidence>
<evidence type="ECO:0000256" key="8">
    <source>
        <dbReference type="ARBA" id="ARBA00023196"/>
    </source>
</evidence>
<evidence type="ECO:0000256" key="6">
    <source>
        <dbReference type="ARBA" id="ARBA00023065"/>
    </source>
</evidence>
<proteinExistence type="inferred from homology"/>
<dbReference type="SUPFAM" id="SSF52943">
    <property type="entry name" value="ATP synthase (F1-ATPase), gamma subunit"/>
    <property type="match status" value="1"/>
</dbReference>
<comment type="subunit">
    <text evidence="10">F-type ATPases have 2 components, CF(1) - the catalytic core - and CF(0) - the membrane proton channel. CF(1) has five subunits: alpha(3), beta(3), gamma(1), delta(1), epsilon(1). CF(0) has three main subunits: a, b and c.</text>
</comment>
<dbReference type="PANTHER" id="PTHR11693">
    <property type="entry name" value="ATP SYNTHASE GAMMA CHAIN"/>
    <property type="match status" value="1"/>
</dbReference>
<evidence type="ECO:0000313" key="12">
    <source>
        <dbReference type="Proteomes" id="UP001197609"/>
    </source>
</evidence>
<dbReference type="Gene3D" id="1.10.287.80">
    <property type="entry name" value="ATP synthase, gamma subunit, helix hairpin domain"/>
    <property type="match status" value="1"/>
</dbReference>
<keyword evidence="5 10" id="KW-0375">Hydrogen ion transport</keyword>
<dbReference type="InterPro" id="IPR035968">
    <property type="entry name" value="ATP_synth_F1_ATPase_gsu"/>
</dbReference>
<dbReference type="GO" id="GO:0005524">
    <property type="term" value="F:ATP binding"/>
    <property type="evidence" value="ECO:0007669"/>
    <property type="project" value="UniProtKB-UniRule"/>
</dbReference>
<organism evidence="11 12">
    <name type="scientific">Candidatus Methylomirabilis tolerans</name>
    <dbReference type="NCBI Taxonomy" id="3123416"/>
    <lineage>
        <taxon>Bacteria</taxon>
        <taxon>Candidatus Methylomirabilota</taxon>
        <taxon>Candidatus Methylomirabilia</taxon>
        <taxon>Candidatus Methylomirabilales</taxon>
        <taxon>Candidatus Methylomirabilaceae</taxon>
        <taxon>Candidatus Methylomirabilis</taxon>
    </lineage>
</organism>
<keyword evidence="8 10" id="KW-0139">CF(1)</keyword>
<keyword evidence="9 10" id="KW-0066">ATP synthesis</keyword>
<keyword evidence="6 10" id="KW-0406">Ion transport</keyword>
<sequence length="290" mass="32576">MASPREIRRRIKSIMSTMQITKAMQMVAASKMLKAQEATLTTRPFGELLYRIQRHATTHVRDFTHPLLEVREVRKRAVILVGTDKGLCGALNTNLFRLAARCDRATTVFIAVGKRAAQFITRTRRQLAAEFIFTDTPRFADARPIAVFARDLFVKGDVDQVQVIGTRFINTLIQQAGVIEFLPIGEIKGLKIPGAESEAELAADTREVLFEFSAESVLNYLFGHYLNIYIYRVMLEAKASEHSARMVAMKNATDNAADLIKDLTLEYNNRRQGNITKELLEIAGGQLGNE</sequence>
<dbReference type="HAMAP" id="MF_00815">
    <property type="entry name" value="ATP_synth_gamma_bact"/>
    <property type="match status" value="1"/>
</dbReference>
<evidence type="ECO:0000256" key="3">
    <source>
        <dbReference type="ARBA" id="ARBA00007681"/>
    </source>
</evidence>
<reference evidence="11 12" key="1">
    <citation type="journal article" date="2021" name="bioRxiv">
        <title>Unraveling nitrogen, sulfur and carbon metabolic pathways and microbial community transcriptional responses to substrate deprivation and toxicity stresses in a bioreactor mimicking anoxic brackish coastal sediment conditions.</title>
        <authorList>
            <person name="Martins P.D."/>
            <person name="Echeveste M.J."/>
            <person name="Arshad A."/>
            <person name="Kurth J."/>
            <person name="Ouboter H."/>
            <person name="Jetten M.S.M."/>
            <person name="Welte C.U."/>
        </authorList>
    </citation>
    <scope>NUCLEOTIDE SEQUENCE [LARGE SCALE GENOMIC DNA]</scope>
    <source>
        <strain evidence="11">MAG_38</strain>
    </source>
</reference>
<dbReference type="Pfam" id="PF00231">
    <property type="entry name" value="ATP-synt"/>
    <property type="match status" value="1"/>
</dbReference>
<dbReference type="GO" id="GO:0005886">
    <property type="term" value="C:plasma membrane"/>
    <property type="evidence" value="ECO:0007669"/>
    <property type="project" value="UniProtKB-SubCell"/>
</dbReference>
<evidence type="ECO:0000256" key="2">
    <source>
        <dbReference type="ARBA" id="ARBA00004170"/>
    </source>
</evidence>
<dbReference type="EMBL" id="JAIOIU010000123">
    <property type="protein sequence ID" value="MBZ0160366.1"/>
    <property type="molecule type" value="Genomic_DNA"/>
</dbReference>
<comment type="subcellular location">
    <subcellularLocation>
        <location evidence="10">Cell membrane</location>
        <topology evidence="10">Peripheral membrane protein</topology>
    </subcellularLocation>
    <subcellularLocation>
        <location evidence="2">Membrane</location>
        <topology evidence="2">Peripheral membrane protein</topology>
    </subcellularLocation>
</comment>
<comment type="similarity">
    <text evidence="3 10">Belongs to the ATPase gamma chain family.</text>
</comment>
<dbReference type="PANTHER" id="PTHR11693:SF22">
    <property type="entry name" value="ATP SYNTHASE SUBUNIT GAMMA, MITOCHONDRIAL"/>
    <property type="match status" value="1"/>
</dbReference>
<dbReference type="InterPro" id="IPR000131">
    <property type="entry name" value="ATP_synth_F1_gsu"/>
</dbReference>
<dbReference type="Proteomes" id="UP001197609">
    <property type="component" value="Unassembled WGS sequence"/>
</dbReference>
<dbReference type="GO" id="GO:0046933">
    <property type="term" value="F:proton-transporting ATP synthase activity, rotational mechanism"/>
    <property type="evidence" value="ECO:0007669"/>
    <property type="project" value="UniProtKB-UniRule"/>
</dbReference>
<dbReference type="AlphaFoldDB" id="A0AAJ1EJS5"/>
<evidence type="ECO:0000256" key="4">
    <source>
        <dbReference type="ARBA" id="ARBA00022448"/>
    </source>
</evidence>
<evidence type="ECO:0000256" key="1">
    <source>
        <dbReference type="ARBA" id="ARBA00003456"/>
    </source>
</evidence>
<dbReference type="GO" id="GO:0045259">
    <property type="term" value="C:proton-transporting ATP synthase complex"/>
    <property type="evidence" value="ECO:0007669"/>
    <property type="project" value="UniProtKB-KW"/>
</dbReference>
<dbReference type="Gene3D" id="3.40.1380.10">
    <property type="match status" value="1"/>
</dbReference>
<name>A0AAJ1EJS5_9BACT</name>